<keyword evidence="1" id="KW-0677">Repeat</keyword>
<accession>A0A9R0SS31</accession>
<proteinExistence type="predicted"/>
<sequence length="446" mass="50493">MQRMLQKSTSKELMSMCMIQPGKTDDYSNEVLSCKVHDIILDLMRSKSSKENFIHVIDGSKDETGEIRRVSVQYNDEEDTRTSKTINKGSLSHVRSVLFCRSSLMPYFLEFKYVRVLHIEHHNYSCRNNHLDLTGISRLFLLRYLKVACSPCYQTYELKLPNQIGELQQLETIDIAGATQENLPSDIVSLPWLSHLRLRILVLPDGIDRLKSLRTLEGVCLYRSSVENIKGLSKLTKLRKLQVCSNPSQFVHETTMDALYSSICKLSANLRAFNFKGGLVYIPDVPGWITRTPLPRGSHIQELDLWACMFERCPEWIGQLHGLYKFCISVREVADGVSIVAQLPSLAYFHLSTYGMGEEEKEESVVIPGSGTVSGAFRALKRMIFDCSMASLTFEEGAMPKLEQLDIWFRHHMAPQFLPVGIQHLPSGTLKQISLHVCEAAVGGSI</sequence>
<protein>
    <recommendedName>
        <fullName evidence="2">Disease resistance R13L4/SHOC-2-like LRR domain-containing protein</fullName>
    </recommendedName>
</protein>
<dbReference type="AlphaFoldDB" id="A0A9R0SS31"/>
<dbReference type="Pfam" id="PF23598">
    <property type="entry name" value="LRR_14"/>
    <property type="match status" value="1"/>
</dbReference>
<evidence type="ECO:0000259" key="2">
    <source>
        <dbReference type="Pfam" id="PF23598"/>
    </source>
</evidence>
<evidence type="ECO:0000313" key="3">
    <source>
        <dbReference type="EMBL" id="VAI00287.1"/>
    </source>
</evidence>
<reference evidence="3 4" key="1">
    <citation type="submission" date="2017-09" db="EMBL/GenBank/DDBJ databases">
        <authorList>
            <consortium name="International Durum Wheat Genome Sequencing Consortium (IDWGSC)"/>
            <person name="Milanesi L."/>
        </authorList>
    </citation>
    <scope>NUCLEOTIDE SEQUENCE [LARGE SCALE GENOMIC DNA]</scope>
    <source>
        <strain evidence="4">cv. Svevo</strain>
    </source>
</reference>
<keyword evidence="4" id="KW-1185">Reference proteome</keyword>
<dbReference type="InterPro" id="IPR055414">
    <property type="entry name" value="LRR_R13L4/SHOC2-like"/>
</dbReference>
<dbReference type="PANTHER" id="PTHR47186:SF3">
    <property type="entry name" value="OS09G0267800 PROTEIN"/>
    <property type="match status" value="1"/>
</dbReference>
<dbReference type="Proteomes" id="UP000324705">
    <property type="component" value="Chromosome 4A"/>
</dbReference>
<dbReference type="PANTHER" id="PTHR47186">
    <property type="entry name" value="LEUCINE-RICH REPEAT-CONTAINING PROTEIN 57"/>
    <property type="match status" value="1"/>
</dbReference>
<evidence type="ECO:0000256" key="1">
    <source>
        <dbReference type="ARBA" id="ARBA00022737"/>
    </source>
</evidence>
<dbReference type="SUPFAM" id="SSF52058">
    <property type="entry name" value="L domain-like"/>
    <property type="match status" value="1"/>
</dbReference>
<dbReference type="Gene3D" id="3.80.10.10">
    <property type="entry name" value="Ribonuclease Inhibitor"/>
    <property type="match status" value="1"/>
</dbReference>
<feature type="domain" description="Disease resistance R13L4/SHOC-2-like LRR" evidence="2">
    <location>
        <begin position="93"/>
        <end position="439"/>
    </location>
</feature>
<dbReference type="InterPro" id="IPR032675">
    <property type="entry name" value="LRR_dom_sf"/>
</dbReference>
<evidence type="ECO:0000313" key="4">
    <source>
        <dbReference type="Proteomes" id="UP000324705"/>
    </source>
</evidence>
<dbReference type="Gramene" id="TRITD4Av1G263160.2">
    <property type="protein sequence ID" value="TRITD4Av1G263160.2"/>
    <property type="gene ID" value="TRITD4Av1G263160"/>
</dbReference>
<gene>
    <name evidence="3" type="ORF">TRITD_4Av1G263160</name>
</gene>
<name>A0A9R0SS31_TRITD</name>
<organism evidence="3 4">
    <name type="scientific">Triticum turgidum subsp. durum</name>
    <name type="common">Durum wheat</name>
    <name type="synonym">Triticum durum</name>
    <dbReference type="NCBI Taxonomy" id="4567"/>
    <lineage>
        <taxon>Eukaryota</taxon>
        <taxon>Viridiplantae</taxon>
        <taxon>Streptophyta</taxon>
        <taxon>Embryophyta</taxon>
        <taxon>Tracheophyta</taxon>
        <taxon>Spermatophyta</taxon>
        <taxon>Magnoliopsida</taxon>
        <taxon>Liliopsida</taxon>
        <taxon>Poales</taxon>
        <taxon>Poaceae</taxon>
        <taxon>BOP clade</taxon>
        <taxon>Pooideae</taxon>
        <taxon>Triticodae</taxon>
        <taxon>Triticeae</taxon>
        <taxon>Triticinae</taxon>
        <taxon>Triticum</taxon>
    </lineage>
</organism>
<dbReference type="EMBL" id="LT934117">
    <property type="protein sequence ID" value="VAI00287.1"/>
    <property type="molecule type" value="Genomic_DNA"/>
</dbReference>